<dbReference type="RefSeq" id="XP_046043564.1">
    <property type="nucleotide sequence ID" value="XM_046188703.1"/>
</dbReference>
<name>A0A9P9JNH1_FUSRE</name>
<keyword evidence="2" id="KW-0472">Membrane</keyword>
<organism evidence="3 4">
    <name type="scientific">Fusarium redolens</name>
    <dbReference type="NCBI Taxonomy" id="48865"/>
    <lineage>
        <taxon>Eukaryota</taxon>
        <taxon>Fungi</taxon>
        <taxon>Dikarya</taxon>
        <taxon>Ascomycota</taxon>
        <taxon>Pezizomycotina</taxon>
        <taxon>Sordariomycetes</taxon>
        <taxon>Hypocreomycetidae</taxon>
        <taxon>Hypocreales</taxon>
        <taxon>Nectriaceae</taxon>
        <taxon>Fusarium</taxon>
        <taxon>Fusarium redolens species complex</taxon>
    </lineage>
</organism>
<reference evidence="3" key="1">
    <citation type="journal article" date="2021" name="Nat. Commun.">
        <title>Genetic determinants of endophytism in the Arabidopsis root mycobiome.</title>
        <authorList>
            <person name="Mesny F."/>
            <person name="Miyauchi S."/>
            <person name="Thiergart T."/>
            <person name="Pickel B."/>
            <person name="Atanasova L."/>
            <person name="Karlsson M."/>
            <person name="Huettel B."/>
            <person name="Barry K.W."/>
            <person name="Haridas S."/>
            <person name="Chen C."/>
            <person name="Bauer D."/>
            <person name="Andreopoulos W."/>
            <person name="Pangilinan J."/>
            <person name="LaButti K."/>
            <person name="Riley R."/>
            <person name="Lipzen A."/>
            <person name="Clum A."/>
            <person name="Drula E."/>
            <person name="Henrissat B."/>
            <person name="Kohler A."/>
            <person name="Grigoriev I.V."/>
            <person name="Martin F.M."/>
            <person name="Hacquard S."/>
        </authorList>
    </citation>
    <scope>NUCLEOTIDE SEQUENCE</scope>
    <source>
        <strain evidence="3">MPI-CAGE-AT-0023</strain>
    </source>
</reference>
<protein>
    <submittedName>
        <fullName evidence="3">Uncharacterized protein</fullName>
    </submittedName>
</protein>
<evidence type="ECO:0000256" key="2">
    <source>
        <dbReference type="SAM" id="Phobius"/>
    </source>
</evidence>
<gene>
    <name evidence="3" type="ORF">BKA55DRAFT_524165</name>
</gene>
<keyword evidence="2" id="KW-0812">Transmembrane</keyword>
<accession>A0A9P9JNH1</accession>
<dbReference type="OrthoDB" id="5083985at2759"/>
<keyword evidence="2" id="KW-1133">Transmembrane helix</keyword>
<proteinExistence type="predicted"/>
<dbReference type="Proteomes" id="UP000720189">
    <property type="component" value="Unassembled WGS sequence"/>
</dbReference>
<sequence length="281" mass="30862">RVAARLNALMIPVPRLDEVSTLGRKHILLAGPTQRIRSKTAIYSRGYTWSLFLLQCAWYSTYIPGGDQQLKHGRTSNWLFRHNCVATPYSTTPQSLSAALTSQVGRGGKGSPVPSMRTLETALQLQRSIFFCLQAFAGVLFIISILLFITRVCIQISKRRAQSWRLIEQGWSEKVLVASVAISVINAASTTQTGNALQFATKRLGAISLHIKVGDTLQVLEWLAFAFSITFYVVIVKRVARGRSEGLPGGEKLTSFPMPPPPPPRGLQPPPPPSPPPPPPR</sequence>
<feature type="non-terminal residue" evidence="3">
    <location>
        <position position="1"/>
    </location>
</feature>
<comment type="caution">
    <text evidence="3">The sequence shown here is derived from an EMBL/GenBank/DDBJ whole genome shotgun (WGS) entry which is preliminary data.</text>
</comment>
<evidence type="ECO:0000313" key="3">
    <source>
        <dbReference type="EMBL" id="KAH7231627.1"/>
    </source>
</evidence>
<feature type="transmembrane region" description="Helical" evidence="2">
    <location>
        <begin position="175"/>
        <end position="197"/>
    </location>
</feature>
<evidence type="ECO:0000256" key="1">
    <source>
        <dbReference type="SAM" id="MobiDB-lite"/>
    </source>
</evidence>
<evidence type="ECO:0000313" key="4">
    <source>
        <dbReference type="Proteomes" id="UP000720189"/>
    </source>
</evidence>
<dbReference type="AlphaFoldDB" id="A0A9P9JNH1"/>
<dbReference type="EMBL" id="JAGMUX010000020">
    <property type="protein sequence ID" value="KAH7231627.1"/>
    <property type="molecule type" value="Genomic_DNA"/>
</dbReference>
<feature type="transmembrane region" description="Helical" evidence="2">
    <location>
        <begin position="217"/>
        <end position="235"/>
    </location>
</feature>
<keyword evidence="4" id="KW-1185">Reference proteome</keyword>
<dbReference type="GeneID" id="70218657"/>
<feature type="transmembrane region" description="Helical" evidence="2">
    <location>
        <begin position="128"/>
        <end position="154"/>
    </location>
</feature>
<feature type="compositionally biased region" description="Pro residues" evidence="1">
    <location>
        <begin position="257"/>
        <end position="281"/>
    </location>
</feature>
<feature type="region of interest" description="Disordered" evidence="1">
    <location>
        <begin position="245"/>
        <end position="281"/>
    </location>
</feature>